<dbReference type="EMBL" id="CP015588">
    <property type="protein sequence ID" value="APY87724.1"/>
    <property type="molecule type" value="Genomic_DNA"/>
</dbReference>
<feature type="transmembrane region" description="Helical" evidence="1">
    <location>
        <begin position="92"/>
        <end position="114"/>
    </location>
</feature>
<sequence length="130" mass="13764">MDAIWLTGGERLAVLRVGLGLWLECWRHKDGKGRFERGAGGEWASDVAARHRWSVVRGGFDTGVAPRPGTMAYVGVHAGLALGLGLGLGLDLALIAGFLTTVALAVGLLLDVILAMSRQPWPRDHALGLS</sequence>
<keyword evidence="1" id="KW-1133">Transmembrane helix</keyword>
<keyword evidence="1" id="KW-0812">Transmembrane</keyword>
<accession>A0ABM6GVI6</accession>
<protein>
    <recommendedName>
        <fullName evidence="4">DoxX family protein</fullName>
    </recommendedName>
</protein>
<proteinExistence type="predicted"/>
<keyword evidence="1" id="KW-0472">Membrane</keyword>
<name>A0ABM6GVI6_9ACTN</name>
<keyword evidence="3" id="KW-1185">Reference proteome</keyword>
<evidence type="ECO:0008006" key="4">
    <source>
        <dbReference type="Google" id="ProtNLM"/>
    </source>
</evidence>
<gene>
    <name evidence="2" type="ORF">A7J05_20195</name>
</gene>
<reference evidence="2 3" key="1">
    <citation type="submission" date="2016-05" db="EMBL/GenBank/DDBJ databases">
        <authorList>
            <person name="Gu J."/>
        </authorList>
    </citation>
    <scope>NUCLEOTIDE SEQUENCE [LARGE SCALE GENOMIC DNA]</scope>
    <source>
        <strain evidence="2 3">ACCC40021</strain>
    </source>
</reference>
<dbReference type="RefSeq" id="WP_076685610.1">
    <property type="nucleotide sequence ID" value="NZ_CP015588.1"/>
</dbReference>
<evidence type="ECO:0000313" key="3">
    <source>
        <dbReference type="Proteomes" id="UP000187191"/>
    </source>
</evidence>
<dbReference type="Proteomes" id="UP000187191">
    <property type="component" value="Chromosome"/>
</dbReference>
<evidence type="ECO:0000256" key="1">
    <source>
        <dbReference type="SAM" id="Phobius"/>
    </source>
</evidence>
<evidence type="ECO:0000313" key="2">
    <source>
        <dbReference type="EMBL" id="APY87724.1"/>
    </source>
</evidence>
<organism evidence="2 3">
    <name type="scientific">Streptomyces alfalfae</name>
    <dbReference type="NCBI Taxonomy" id="1642299"/>
    <lineage>
        <taxon>Bacteria</taxon>
        <taxon>Bacillati</taxon>
        <taxon>Actinomycetota</taxon>
        <taxon>Actinomycetes</taxon>
        <taxon>Kitasatosporales</taxon>
        <taxon>Streptomycetaceae</taxon>
        <taxon>Streptomyces</taxon>
    </lineage>
</organism>